<dbReference type="AlphaFoldDB" id="A0AAN8VHA8"/>
<keyword evidence="2" id="KW-1185">Reference proteome</keyword>
<sequence>MGVVRRRRNTSAKTSTKTTFALVVFLVFASSAKPLLGKEVEDSRRRRIGGSWLNRVGVEKQKRLVGPVLRFISSDKLKENVILERGEMKSICSKLPTEEDEEDMLSPFGNCKKGIC</sequence>
<proteinExistence type="predicted"/>
<dbReference type="Proteomes" id="UP001370490">
    <property type="component" value="Unassembled WGS sequence"/>
</dbReference>
<evidence type="ECO:0000313" key="1">
    <source>
        <dbReference type="EMBL" id="KAK6929916.1"/>
    </source>
</evidence>
<comment type="caution">
    <text evidence="1">The sequence shown here is derived from an EMBL/GenBank/DDBJ whole genome shotgun (WGS) entry which is preliminary data.</text>
</comment>
<organism evidence="1 2">
    <name type="scientific">Dillenia turbinata</name>
    <dbReference type="NCBI Taxonomy" id="194707"/>
    <lineage>
        <taxon>Eukaryota</taxon>
        <taxon>Viridiplantae</taxon>
        <taxon>Streptophyta</taxon>
        <taxon>Embryophyta</taxon>
        <taxon>Tracheophyta</taxon>
        <taxon>Spermatophyta</taxon>
        <taxon>Magnoliopsida</taxon>
        <taxon>eudicotyledons</taxon>
        <taxon>Gunneridae</taxon>
        <taxon>Pentapetalae</taxon>
        <taxon>Dilleniales</taxon>
        <taxon>Dilleniaceae</taxon>
        <taxon>Dillenia</taxon>
    </lineage>
</organism>
<evidence type="ECO:0000313" key="2">
    <source>
        <dbReference type="Proteomes" id="UP001370490"/>
    </source>
</evidence>
<accession>A0AAN8VHA8</accession>
<dbReference type="EMBL" id="JBAMMX010000012">
    <property type="protein sequence ID" value="KAK6929916.1"/>
    <property type="molecule type" value="Genomic_DNA"/>
</dbReference>
<gene>
    <name evidence="1" type="ORF">RJ641_004010</name>
</gene>
<name>A0AAN8VHA8_9MAGN</name>
<reference evidence="1 2" key="1">
    <citation type="submission" date="2023-12" db="EMBL/GenBank/DDBJ databases">
        <title>A high-quality genome assembly for Dillenia turbinata (Dilleniales).</title>
        <authorList>
            <person name="Chanderbali A."/>
        </authorList>
    </citation>
    <scope>NUCLEOTIDE SEQUENCE [LARGE SCALE GENOMIC DNA]</scope>
    <source>
        <strain evidence="1">LSX21</strain>
        <tissue evidence="1">Leaf</tissue>
    </source>
</reference>
<protein>
    <submittedName>
        <fullName evidence="1">Uncharacterized protein</fullName>
    </submittedName>
</protein>